<dbReference type="GO" id="GO:0015288">
    <property type="term" value="F:porin activity"/>
    <property type="evidence" value="ECO:0007669"/>
    <property type="project" value="TreeGrafter"/>
</dbReference>
<dbReference type="PANTHER" id="PTHR34596">
    <property type="entry name" value="CHITOPORIN"/>
    <property type="match status" value="1"/>
</dbReference>
<dbReference type="Gene3D" id="2.40.160.10">
    <property type="entry name" value="Porin"/>
    <property type="match status" value="1"/>
</dbReference>
<dbReference type="PANTHER" id="PTHR34596:SF2">
    <property type="entry name" value="CHITOPORIN"/>
    <property type="match status" value="1"/>
</dbReference>
<proteinExistence type="inferred from homology"/>
<dbReference type="InterPro" id="IPR005318">
    <property type="entry name" value="OM_porin_bac"/>
</dbReference>
<comment type="similarity">
    <text evidence="1">Belongs to the outer membrane porin (Opr) (TC 1.B.25) family.</text>
</comment>
<dbReference type="Proteomes" id="UP000296468">
    <property type="component" value="Chromosome"/>
</dbReference>
<dbReference type="Pfam" id="PF03573">
    <property type="entry name" value="OprD"/>
    <property type="match status" value="1"/>
</dbReference>
<organism evidence="4 5">
    <name type="scientific">Pseudomonas viciae</name>
    <dbReference type="NCBI Taxonomy" id="2505979"/>
    <lineage>
        <taxon>Bacteria</taxon>
        <taxon>Pseudomonadati</taxon>
        <taxon>Pseudomonadota</taxon>
        <taxon>Gammaproteobacteria</taxon>
        <taxon>Pseudomonadales</taxon>
        <taxon>Pseudomonadaceae</taxon>
        <taxon>Pseudomonas</taxon>
    </lineage>
</organism>
<reference evidence="4 5" key="1">
    <citation type="journal article" date="2019" name="Front. Microbiol.">
        <title>In silico and Genetic Analyses of Cyclic Lipopeptide Synthetic Gene Clusters in Pseudomonas sp. 11K1.</title>
        <authorList>
            <person name="Zhao H."/>
            <person name="Liu Y.P."/>
            <person name="Zhang L.Q."/>
        </authorList>
    </citation>
    <scope>NUCLEOTIDE SEQUENCE [LARGE SCALE GENOMIC DNA]</scope>
    <source>
        <strain evidence="4 5">11K1</strain>
    </source>
</reference>
<dbReference type="OrthoDB" id="6759120at2"/>
<dbReference type="EMBL" id="CP035088">
    <property type="protein sequence ID" value="QBZ91242.1"/>
    <property type="molecule type" value="Genomic_DNA"/>
</dbReference>
<keyword evidence="3" id="KW-0732">Signal</keyword>
<gene>
    <name evidence="4" type="ORF">EPZ47_21920</name>
</gene>
<dbReference type="InterPro" id="IPR023614">
    <property type="entry name" value="Porin_dom_sf"/>
</dbReference>
<evidence type="ECO:0000256" key="3">
    <source>
        <dbReference type="ARBA" id="ARBA00022729"/>
    </source>
</evidence>
<name>A0A4P7PLA3_9PSED</name>
<keyword evidence="2" id="KW-0813">Transport</keyword>
<evidence type="ECO:0000313" key="4">
    <source>
        <dbReference type="EMBL" id="QBZ91242.1"/>
    </source>
</evidence>
<dbReference type="RefSeq" id="WP_064614984.1">
    <property type="nucleotide sequence ID" value="NZ_CP035088.1"/>
</dbReference>
<accession>A0A4P7PLA3</accession>
<dbReference type="KEGG" id="pvk:EPZ47_21920"/>
<dbReference type="GO" id="GO:0016020">
    <property type="term" value="C:membrane"/>
    <property type="evidence" value="ECO:0007669"/>
    <property type="project" value="InterPro"/>
</dbReference>
<evidence type="ECO:0000256" key="1">
    <source>
        <dbReference type="ARBA" id="ARBA00009075"/>
    </source>
</evidence>
<evidence type="ECO:0000256" key="2">
    <source>
        <dbReference type="ARBA" id="ARBA00022448"/>
    </source>
</evidence>
<protein>
    <submittedName>
        <fullName evidence="4">OprD family porin</fullName>
    </submittedName>
</protein>
<evidence type="ECO:0000313" key="5">
    <source>
        <dbReference type="Proteomes" id="UP000296468"/>
    </source>
</evidence>
<sequence length="421" mass="46304">MKTYSMALVTSICTPGLITSQIASAELIKDSKASVEARNFYFNRDLHDTMDAQQSKREEWAQGFILKAESGYTSGAVGFGLDAYAGLGLKLDSSDERAGTNLLPSKFGDDGPGGYSETTVTLKAKISKTAVKLGGLMPRLPTVTANDSRLLPQNFLGGHVNSQEIAGLNFDVGQIRKVNQQDSSDFQDLSLNSVGGRRNFKFGSNGNQGEDFSFGGVSYKWHSGLTTAYNYGELEKLYKQHIINMTYVLPIASNQSLKSDLRYAYSTDDGGSNVDNRAFGAMLSYSLSGHILGLGYQRMSGDTGYAYLNGAGAFLVNYVQIGDFASKDEFSWQARYDFDFASVGVPGLTFMTRYIRGTNIDQGTGLAEGKEWERNMDIVYVVQQGPLKNLMLKWRNATVRNNFANDFDENRLILSYTVSLY</sequence>
<dbReference type="AlphaFoldDB" id="A0A4P7PLA3"/>